<dbReference type="GO" id="GO:1990481">
    <property type="term" value="P:mRNA pseudouridine synthesis"/>
    <property type="evidence" value="ECO:0007669"/>
    <property type="project" value="TreeGrafter"/>
</dbReference>
<name>A0A368BSA8_9GAMM</name>
<dbReference type="GO" id="GO:0003723">
    <property type="term" value="F:RNA binding"/>
    <property type="evidence" value="ECO:0007669"/>
    <property type="project" value="InterPro"/>
</dbReference>
<organism evidence="7 8">
    <name type="scientific">SAR86 cluster bacterium</name>
    <dbReference type="NCBI Taxonomy" id="2030880"/>
    <lineage>
        <taxon>Bacteria</taxon>
        <taxon>Pseudomonadati</taxon>
        <taxon>Pseudomonadota</taxon>
        <taxon>Gammaproteobacteria</taxon>
        <taxon>SAR86 cluster</taxon>
    </lineage>
</organism>
<dbReference type="InterPro" id="IPR020103">
    <property type="entry name" value="PsdUridine_synth_cat_dom_sf"/>
</dbReference>
<keyword evidence="4 5" id="KW-0413">Isomerase</keyword>
<evidence type="ECO:0000256" key="4">
    <source>
        <dbReference type="ARBA" id="ARBA00023235"/>
    </source>
</evidence>
<dbReference type="EC" id="5.4.99.25" evidence="5"/>
<comment type="caution">
    <text evidence="7">The sequence shown here is derived from an EMBL/GenBank/DDBJ whole genome shotgun (WGS) entry which is preliminary data.</text>
</comment>
<gene>
    <name evidence="5 7" type="primary">truB</name>
    <name evidence="7" type="ORF">DBW98_00590</name>
</gene>
<feature type="domain" description="Pseudouridine synthase II N-terminal" evidence="6">
    <location>
        <begin position="23"/>
        <end position="170"/>
    </location>
</feature>
<accession>A0A368BSA8</accession>
<dbReference type="NCBIfam" id="TIGR00431">
    <property type="entry name" value="TruB"/>
    <property type="match status" value="1"/>
</dbReference>
<evidence type="ECO:0000313" key="8">
    <source>
        <dbReference type="Proteomes" id="UP000253032"/>
    </source>
</evidence>
<comment type="similarity">
    <text evidence="2 5">Belongs to the pseudouridine synthase TruB family. Type 1 subfamily.</text>
</comment>
<proteinExistence type="inferred from homology"/>
<evidence type="ECO:0000259" key="6">
    <source>
        <dbReference type="Pfam" id="PF01509"/>
    </source>
</evidence>
<dbReference type="InterPro" id="IPR002501">
    <property type="entry name" value="PsdUridine_synth_N"/>
</dbReference>
<dbReference type="PANTHER" id="PTHR13767:SF2">
    <property type="entry name" value="PSEUDOURIDYLATE SYNTHASE TRUB1"/>
    <property type="match status" value="1"/>
</dbReference>
<dbReference type="EMBL" id="QOPC01000002">
    <property type="protein sequence ID" value="RCL39586.1"/>
    <property type="molecule type" value="Genomic_DNA"/>
</dbReference>
<dbReference type="InterPro" id="IPR014780">
    <property type="entry name" value="tRNA_psdUridine_synth_TruB"/>
</dbReference>
<dbReference type="SUPFAM" id="SSF55120">
    <property type="entry name" value="Pseudouridine synthase"/>
    <property type="match status" value="1"/>
</dbReference>
<dbReference type="Gene3D" id="3.30.2350.10">
    <property type="entry name" value="Pseudouridine synthase"/>
    <property type="match status" value="1"/>
</dbReference>
<feature type="active site" description="Nucleophile" evidence="5">
    <location>
        <position position="38"/>
    </location>
</feature>
<evidence type="ECO:0000256" key="3">
    <source>
        <dbReference type="ARBA" id="ARBA00022694"/>
    </source>
</evidence>
<dbReference type="HAMAP" id="MF_01080">
    <property type="entry name" value="TruB_bact"/>
    <property type="match status" value="1"/>
</dbReference>
<evidence type="ECO:0000256" key="5">
    <source>
        <dbReference type="HAMAP-Rule" id="MF_01080"/>
    </source>
</evidence>
<dbReference type="PANTHER" id="PTHR13767">
    <property type="entry name" value="TRNA-PSEUDOURIDINE SYNTHASE"/>
    <property type="match status" value="1"/>
</dbReference>
<dbReference type="AlphaFoldDB" id="A0A368BSA8"/>
<dbReference type="GO" id="GO:0160148">
    <property type="term" value="F:tRNA pseudouridine(55) synthase activity"/>
    <property type="evidence" value="ECO:0007669"/>
    <property type="project" value="UniProtKB-EC"/>
</dbReference>
<sequence>MNGFLLIDKESGITSSRVVQIIKKKFNFKKVGHLGTLDPMARGLLILAVNRATKFSSLLLQSKKSYQAEVTLGQQTDTDDAEGEVIFNHDVVCNEQEVSEKLLSFLGESLQFAPAYSALKHKGKPMYKYARDGIKVDKEARKIKIDKIDNISTNLPKVSFNITCSKGTYIRSIARDLGNQLGCGGHLSGLIRTSQQNFSIDDANQIDIVSEDNIISLENAFDDLNSITLNQSDTNAFINGITLQLKIDHDNLLRVYDSSKKFIAIGKNNAEGFKHEYLV</sequence>
<evidence type="ECO:0000256" key="2">
    <source>
        <dbReference type="ARBA" id="ARBA00005642"/>
    </source>
</evidence>
<protein>
    <recommendedName>
        <fullName evidence="5">tRNA pseudouridine synthase B</fullName>
        <ecNumber evidence="5">5.4.99.25</ecNumber>
    </recommendedName>
    <alternativeName>
        <fullName evidence="5">tRNA pseudouridine(55) synthase</fullName>
        <shortName evidence="5">Psi55 synthase</shortName>
    </alternativeName>
    <alternativeName>
        <fullName evidence="5">tRNA pseudouridylate synthase</fullName>
    </alternativeName>
    <alternativeName>
        <fullName evidence="5">tRNA-uridine isomerase</fullName>
    </alternativeName>
</protein>
<dbReference type="Proteomes" id="UP000253032">
    <property type="component" value="Unassembled WGS sequence"/>
</dbReference>
<evidence type="ECO:0000256" key="1">
    <source>
        <dbReference type="ARBA" id="ARBA00000385"/>
    </source>
</evidence>
<keyword evidence="3 5" id="KW-0819">tRNA processing</keyword>
<dbReference type="Pfam" id="PF01509">
    <property type="entry name" value="TruB_N"/>
    <property type="match status" value="1"/>
</dbReference>
<dbReference type="CDD" id="cd02573">
    <property type="entry name" value="PseudoU_synth_EcTruB"/>
    <property type="match status" value="1"/>
</dbReference>
<reference evidence="7 8" key="1">
    <citation type="journal article" date="2018" name="Microbiome">
        <title>Fine metagenomic profile of the Mediterranean stratified and mixed water columns revealed by assembly and recruitment.</title>
        <authorList>
            <person name="Haro-Moreno J.M."/>
            <person name="Lopez-Perez M."/>
            <person name="De La Torre J.R."/>
            <person name="Picazo A."/>
            <person name="Camacho A."/>
            <person name="Rodriguez-Valera F."/>
        </authorList>
    </citation>
    <scope>NUCLEOTIDE SEQUENCE [LARGE SCALE GENOMIC DNA]</scope>
    <source>
        <strain evidence="7">MED-G84</strain>
    </source>
</reference>
<evidence type="ECO:0000313" key="7">
    <source>
        <dbReference type="EMBL" id="RCL39586.1"/>
    </source>
</evidence>
<comment type="catalytic activity">
    <reaction evidence="1 5">
        <text>uridine(55) in tRNA = pseudouridine(55) in tRNA</text>
        <dbReference type="Rhea" id="RHEA:42532"/>
        <dbReference type="Rhea" id="RHEA-COMP:10101"/>
        <dbReference type="Rhea" id="RHEA-COMP:10102"/>
        <dbReference type="ChEBI" id="CHEBI:65314"/>
        <dbReference type="ChEBI" id="CHEBI:65315"/>
        <dbReference type="EC" id="5.4.99.25"/>
    </reaction>
</comment>
<dbReference type="GO" id="GO:0031119">
    <property type="term" value="P:tRNA pseudouridine synthesis"/>
    <property type="evidence" value="ECO:0007669"/>
    <property type="project" value="UniProtKB-UniRule"/>
</dbReference>
<comment type="function">
    <text evidence="5">Responsible for synthesis of pseudouridine from uracil-55 in the psi GC loop of transfer RNAs.</text>
</comment>